<dbReference type="OrthoDB" id="6057486at2"/>
<keyword evidence="2" id="KW-0804">Transcription</keyword>
<keyword evidence="5" id="KW-1185">Reference proteome</keyword>
<evidence type="ECO:0000256" key="1">
    <source>
        <dbReference type="ARBA" id="ARBA00023015"/>
    </source>
</evidence>
<dbReference type="Proteomes" id="UP000027190">
    <property type="component" value="Unassembled WGS sequence"/>
</dbReference>
<name>A0A062UP65_9PROT</name>
<dbReference type="SUPFAM" id="SSF55781">
    <property type="entry name" value="GAF domain-like"/>
    <property type="match status" value="1"/>
</dbReference>
<dbReference type="PANTHER" id="PTHR30136:SF24">
    <property type="entry name" value="HTH-TYPE TRANSCRIPTIONAL REPRESSOR ALLR"/>
    <property type="match status" value="1"/>
</dbReference>
<evidence type="ECO:0000313" key="5">
    <source>
        <dbReference type="Proteomes" id="UP000027190"/>
    </source>
</evidence>
<dbReference type="Gene3D" id="3.30.450.40">
    <property type="match status" value="1"/>
</dbReference>
<dbReference type="PROSITE" id="PS51078">
    <property type="entry name" value="ICLR_ED"/>
    <property type="match status" value="1"/>
</dbReference>
<dbReference type="InterPro" id="IPR029016">
    <property type="entry name" value="GAF-like_dom_sf"/>
</dbReference>
<dbReference type="SUPFAM" id="SSF46785">
    <property type="entry name" value="Winged helix' DNA-binding domain"/>
    <property type="match status" value="1"/>
</dbReference>
<dbReference type="InterPro" id="IPR036390">
    <property type="entry name" value="WH_DNA-bd_sf"/>
</dbReference>
<dbReference type="InterPro" id="IPR050707">
    <property type="entry name" value="HTH_MetabolicPath_Reg"/>
</dbReference>
<keyword evidence="1" id="KW-0805">Transcription regulation</keyword>
<sequence length="247" mass="26951">MSSFDKAMALFGALVAQDGVFESDAMSVQLGVPESTLYRHLNALHSAGLICRSRRGRYLPNPVFLKKLEGYTPHAVLSELVRPFLDQLSVALETTTHFGLLENDMVTYLAKSVFEGEEVFTRENGQLEAYCSAIGKVLLSHMTVDEQRAYISSGPFPKLTDKTITDPAAIERELHRTRNKGFGVDDGEVHNALYCIAVPVFSSRGIVVGAISSSSSQRWASPKEQRDRLIQLNGVAQSISSTLGAGA</sequence>
<dbReference type="RefSeq" id="WP_051615006.1">
    <property type="nucleotide sequence ID" value="NZ_AWFG01000017.1"/>
</dbReference>
<dbReference type="AlphaFoldDB" id="A0A062UP65"/>
<dbReference type="GO" id="GO:0003700">
    <property type="term" value="F:DNA-binding transcription factor activity"/>
    <property type="evidence" value="ECO:0007669"/>
    <property type="project" value="TreeGrafter"/>
</dbReference>
<protein>
    <recommendedName>
        <fullName evidence="3">IclR-ED domain-containing protein</fullName>
    </recommendedName>
</protein>
<evidence type="ECO:0000259" key="3">
    <source>
        <dbReference type="PROSITE" id="PS51078"/>
    </source>
</evidence>
<proteinExistence type="predicted"/>
<comment type="caution">
    <text evidence="4">The sequence shown here is derived from an EMBL/GenBank/DDBJ whole genome shotgun (WGS) entry which is preliminary data.</text>
</comment>
<accession>A0A062UP65</accession>
<evidence type="ECO:0000256" key="2">
    <source>
        <dbReference type="ARBA" id="ARBA00023163"/>
    </source>
</evidence>
<dbReference type="GO" id="GO:0003677">
    <property type="term" value="F:DNA binding"/>
    <property type="evidence" value="ECO:0007669"/>
    <property type="project" value="TreeGrafter"/>
</dbReference>
<organism evidence="4 5">
    <name type="scientific">Hyphomonas chukchiensis</name>
    <dbReference type="NCBI Taxonomy" id="1280947"/>
    <lineage>
        <taxon>Bacteria</taxon>
        <taxon>Pseudomonadati</taxon>
        <taxon>Pseudomonadota</taxon>
        <taxon>Alphaproteobacteria</taxon>
        <taxon>Hyphomonadales</taxon>
        <taxon>Hyphomonadaceae</taxon>
        <taxon>Hyphomonas</taxon>
    </lineage>
</organism>
<feature type="domain" description="IclR-ED" evidence="3">
    <location>
        <begin position="63"/>
        <end position="245"/>
    </location>
</feature>
<dbReference type="Gene3D" id="1.10.10.10">
    <property type="entry name" value="Winged helix-like DNA-binding domain superfamily/Winged helix DNA-binding domain"/>
    <property type="match status" value="1"/>
</dbReference>
<gene>
    <name evidence="4" type="ORF">HY30_15090</name>
</gene>
<evidence type="ECO:0000313" key="4">
    <source>
        <dbReference type="EMBL" id="KCZ59318.1"/>
    </source>
</evidence>
<reference evidence="4 5" key="1">
    <citation type="journal article" date="2014" name="Antonie Van Leeuwenhoek">
        <title>Hyphomonas beringensis sp. nov. and Hyphomonas chukchiensis sp. nov., isolated from surface seawater of the Bering Sea and Chukchi Sea.</title>
        <authorList>
            <person name="Li C."/>
            <person name="Lai Q."/>
            <person name="Li G."/>
            <person name="Dong C."/>
            <person name="Wang J."/>
            <person name="Liao Y."/>
            <person name="Shao Z."/>
        </authorList>
    </citation>
    <scope>NUCLEOTIDE SEQUENCE [LARGE SCALE GENOMIC DNA]</scope>
    <source>
        <strain evidence="4 5">BH-BN04-4</strain>
    </source>
</reference>
<dbReference type="Pfam" id="PF01614">
    <property type="entry name" value="IclR_C"/>
    <property type="match status" value="1"/>
</dbReference>
<dbReference type="STRING" id="1280947.HY30_15090"/>
<dbReference type="InterPro" id="IPR036388">
    <property type="entry name" value="WH-like_DNA-bd_sf"/>
</dbReference>
<dbReference type="EMBL" id="AWFG01000017">
    <property type="protein sequence ID" value="KCZ59318.1"/>
    <property type="molecule type" value="Genomic_DNA"/>
</dbReference>
<dbReference type="GO" id="GO:0045892">
    <property type="term" value="P:negative regulation of DNA-templated transcription"/>
    <property type="evidence" value="ECO:0007669"/>
    <property type="project" value="TreeGrafter"/>
</dbReference>
<dbReference type="eggNOG" id="COG1414">
    <property type="taxonomic scope" value="Bacteria"/>
</dbReference>
<dbReference type="GeneID" id="92498558"/>
<dbReference type="PANTHER" id="PTHR30136">
    <property type="entry name" value="HELIX-TURN-HELIX TRANSCRIPTIONAL REGULATOR, ICLR FAMILY"/>
    <property type="match status" value="1"/>
</dbReference>
<dbReference type="InterPro" id="IPR014757">
    <property type="entry name" value="Tscrpt_reg_IclR_C"/>
</dbReference>